<dbReference type="Gene3D" id="3.30.70.100">
    <property type="match status" value="1"/>
</dbReference>
<evidence type="ECO:0000313" key="2">
    <source>
        <dbReference type="Proteomes" id="UP001597327"/>
    </source>
</evidence>
<dbReference type="InterPro" id="IPR009799">
    <property type="entry name" value="EthD_dom"/>
</dbReference>
<keyword evidence="2" id="KW-1185">Reference proteome</keyword>
<name>A0ABW4JW01_9HYPH</name>
<dbReference type="SUPFAM" id="SSF54909">
    <property type="entry name" value="Dimeric alpha+beta barrel"/>
    <property type="match status" value="1"/>
</dbReference>
<protein>
    <submittedName>
        <fullName evidence="1">EthD family reductase</fullName>
    </submittedName>
</protein>
<dbReference type="InterPro" id="IPR011008">
    <property type="entry name" value="Dimeric_a/b-barrel"/>
</dbReference>
<comment type="caution">
    <text evidence="1">The sequence shown here is derived from an EMBL/GenBank/DDBJ whole genome shotgun (WGS) entry which is preliminary data.</text>
</comment>
<evidence type="ECO:0000313" key="1">
    <source>
        <dbReference type="EMBL" id="MFD1694941.1"/>
    </source>
</evidence>
<dbReference type="PANTHER" id="PTHR40260">
    <property type="entry name" value="BLR8190 PROTEIN"/>
    <property type="match status" value="1"/>
</dbReference>
<dbReference type="EMBL" id="JBHUFA010000001">
    <property type="protein sequence ID" value="MFD1694941.1"/>
    <property type="molecule type" value="Genomic_DNA"/>
</dbReference>
<accession>A0ABW4JW01</accession>
<reference evidence="2" key="1">
    <citation type="journal article" date="2019" name="Int. J. Syst. Evol. Microbiol.">
        <title>The Global Catalogue of Microorganisms (GCM) 10K type strain sequencing project: providing services to taxonomists for standard genome sequencing and annotation.</title>
        <authorList>
            <consortium name="The Broad Institute Genomics Platform"/>
            <consortium name="The Broad Institute Genome Sequencing Center for Infectious Disease"/>
            <person name="Wu L."/>
            <person name="Ma J."/>
        </authorList>
    </citation>
    <scope>NUCLEOTIDE SEQUENCE [LARGE SCALE GENOMIC DNA]</scope>
    <source>
        <strain evidence="2">JCM 3369</strain>
    </source>
</reference>
<dbReference type="NCBIfam" id="TIGR02118">
    <property type="entry name" value="EthD family reductase"/>
    <property type="match status" value="1"/>
</dbReference>
<gene>
    <name evidence="1" type="ORF">ACFSC7_05385</name>
</gene>
<sequence length="102" mass="11188">MAITLQVIYPAVEGGRFDFDYYTTRHMAIVDEHMGPFLKQRLIVRGVSGGPDTPAPYVAVATLVFENEDMYRQGMAAAAPALADITHFTDITPNMLIGEIIA</sequence>
<dbReference type="RefSeq" id="WP_149891264.1">
    <property type="nucleotide sequence ID" value="NZ_JBHUFA010000001.1"/>
</dbReference>
<dbReference type="PANTHER" id="PTHR40260:SF2">
    <property type="entry name" value="BLR8190 PROTEIN"/>
    <property type="match status" value="1"/>
</dbReference>
<dbReference type="Proteomes" id="UP001597327">
    <property type="component" value="Unassembled WGS sequence"/>
</dbReference>
<organism evidence="1 2">
    <name type="scientific">Roseibium aestuarii</name>
    <dbReference type="NCBI Taxonomy" id="2600299"/>
    <lineage>
        <taxon>Bacteria</taxon>
        <taxon>Pseudomonadati</taxon>
        <taxon>Pseudomonadota</taxon>
        <taxon>Alphaproteobacteria</taxon>
        <taxon>Hyphomicrobiales</taxon>
        <taxon>Stappiaceae</taxon>
        <taxon>Roseibium</taxon>
    </lineage>
</organism>
<proteinExistence type="predicted"/>